<keyword evidence="2 4" id="KW-0175">Coiled coil</keyword>
<proteinExistence type="predicted"/>
<comment type="subcellular location">
    <subcellularLocation>
        <location evidence="1">Mitochondrion</location>
    </subcellularLocation>
</comment>
<feature type="domain" description="HAP1 N-terminal" evidence="5">
    <location>
        <begin position="2"/>
        <end position="75"/>
    </location>
</feature>
<dbReference type="PANTHER" id="PTHR15751:SF12">
    <property type="entry name" value="TRAFFICKING KINESIN-BINDING PROTEIN MILT"/>
    <property type="match status" value="1"/>
</dbReference>
<dbReference type="InterPro" id="IPR051946">
    <property type="entry name" value="Intracell_Traff-Reg"/>
</dbReference>
<evidence type="ECO:0000256" key="3">
    <source>
        <dbReference type="ARBA" id="ARBA00023128"/>
    </source>
</evidence>
<gene>
    <name evidence="6" type="primary">ORF217068</name>
</gene>
<keyword evidence="3" id="KW-0496">Mitochondrion</keyword>
<dbReference type="GO" id="GO:0047496">
    <property type="term" value="P:vesicle transport along microtubule"/>
    <property type="evidence" value="ECO:0007669"/>
    <property type="project" value="TreeGrafter"/>
</dbReference>
<dbReference type="GO" id="GO:0005739">
    <property type="term" value="C:mitochondrion"/>
    <property type="evidence" value="ECO:0007669"/>
    <property type="project" value="UniProtKB-SubCell"/>
</dbReference>
<protein>
    <recommendedName>
        <fullName evidence="5">HAP1 N-terminal domain-containing protein</fullName>
    </recommendedName>
</protein>
<dbReference type="PANTHER" id="PTHR15751">
    <property type="entry name" value="TRAFFICKING KINESIN-BINDING PROTEIN"/>
    <property type="match status" value="1"/>
</dbReference>
<evidence type="ECO:0000256" key="2">
    <source>
        <dbReference type="ARBA" id="ARBA00023054"/>
    </source>
</evidence>
<dbReference type="InterPro" id="IPR006933">
    <property type="entry name" value="HAP1_N"/>
</dbReference>
<name>A0A0B7BZN6_9EUPU</name>
<dbReference type="GO" id="GO:0031410">
    <property type="term" value="C:cytoplasmic vesicle"/>
    <property type="evidence" value="ECO:0007669"/>
    <property type="project" value="TreeGrafter"/>
</dbReference>
<evidence type="ECO:0000256" key="4">
    <source>
        <dbReference type="SAM" id="Coils"/>
    </source>
</evidence>
<dbReference type="GO" id="GO:0006605">
    <property type="term" value="P:protein targeting"/>
    <property type="evidence" value="ECO:0007669"/>
    <property type="project" value="TreeGrafter"/>
</dbReference>
<dbReference type="GO" id="GO:0048311">
    <property type="term" value="P:mitochondrion distribution"/>
    <property type="evidence" value="ECO:0007669"/>
    <property type="project" value="TreeGrafter"/>
</dbReference>
<dbReference type="GO" id="GO:0017022">
    <property type="term" value="F:myosin binding"/>
    <property type="evidence" value="ECO:0007669"/>
    <property type="project" value="TreeGrafter"/>
</dbReference>
<sequence>THHKEEITTLLAQVTDLQKKIRKLTTENMDIQEKLTLSSESQRKLTKDLGCMQDKYDELLEMLEEAQEELRIMRGKNKVR</sequence>
<reference evidence="6" key="1">
    <citation type="submission" date="2014-12" db="EMBL/GenBank/DDBJ databases">
        <title>Insight into the proteome of Arion vulgaris.</title>
        <authorList>
            <person name="Aradska J."/>
            <person name="Bulat T."/>
            <person name="Smidak R."/>
            <person name="Sarate P."/>
            <person name="Gangsoo J."/>
            <person name="Sialana F."/>
            <person name="Bilban M."/>
            <person name="Lubec G."/>
        </authorList>
    </citation>
    <scope>NUCLEOTIDE SEQUENCE</scope>
    <source>
        <tissue evidence="6">Skin</tissue>
    </source>
</reference>
<evidence type="ECO:0000256" key="1">
    <source>
        <dbReference type="ARBA" id="ARBA00004173"/>
    </source>
</evidence>
<accession>A0A0B7BZN6</accession>
<dbReference type="EMBL" id="HACG01050970">
    <property type="protein sequence ID" value="CEK97841.1"/>
    <property type="molecule type" value="Transcribed_RNA"/>
</dbReference>
<dbReference type="Pfam" id="PF04849">
    <property type="entry name" value="HAP1_N"/>
    <property type="match status" value="1"/>
</dbReference>
<feature type="non-terminal residue" evidence="6">
    <location>
        <position position="1"/>
    </location>
</feature>
<feature type="coiled-coil region" evidence="4">
    <location>
        <begin position="7"/>
        <end position="76"/>
    </location>
</feature>
<dbReference type="AlphaFoldDB" id="A0A0B7BZN6"/>
<organism evidence="6">
    <name type="scientific">Arion vulgaris</name>
    <dbReference type="NCBI Taxonomy" id="1028688"/>
    <lineage>
        <taxon>Eukaryota</taxon>
        <taxon>Metazoa</taxon>
        <taxon>Spiralia</taxon>
        <taxon>Lophotrochozoa</taxon>
        <taxon>Mollusca</taxon>
        <taxon>Gastropoda</taxon>
        <taxon>Heterobranchia</taxon>
        <taxon>Euthyneura</taxon>
        <taxon>Panpulmonata</taxon>
        <taxon>Eupulmonata</taxon>
        <taxon>Stylommatophora</taxon>
        <taxon>Helicina</taxon>
        <taxon>Arionoidea</taxon>
        <taxon>Arionidae</taxon>
        <taxon>Arion</taxon>
    </lineage>
</organism>
<feature type="non-terminal residue" evidence="6">
    <location>
        <position position="80"/>
    </location>
</feature>
<evidence type="ECO:0000259" key="5">
    <source>
        <dbReference type="Pfam" id="PF04849"/>
    </source>
</evidence>
<evidence type="ECO:0000313" key="6">
    <source>
        <dbReference type="EMBL" id="CEK97841.1"/>
    </source>
</evidence>